<comment type="caution">
    <text evidence="3">The sequence shown here is derived from an EMBL/GenBank/DDBJ whole genome shotgun (WGS) entry which is preliminary data.</text>
</comment>
<dbReference type="EMBL" id="JABFAI010000153">
    <property type="protein sequence ID" value="KAF4952558.1"/>
    <property type="molecule type" value="Genomic_DNA"/>
</dbReference>
<dbReference type="Proteomes" id="UP000604273">
    <property type="component" value="Unassembled WGS sequence"/>
</dbReference>
<feature type="domain" description="DUF2264" evidence="1">
    <location>
        <begin position="14"/>
        <end position="402"/>
    </location>
</feature>
<dbReference type="Pfam" id="PF20938">
    <property type="entry name" value="DUF2264_C"/>
    <property type="match status" value="1"/>
</dbReference>
<sequence>MPPLPGFSNNPFQTRDDFIEAIIALINPLKQHFSPGKSRIRIPVATGAHFDESAAQLEGFARPLWAIAPLLFGYDSITNKDLAARVDELVQPWVDGFIAGTDPHHPEYWGAMNDMDQRMVEAEMLAFALIAAPERFYEPLNEGQKKNLKNWLNSIRGKEMPPTNWRWFRVFCNLALVKTCSVPFSQVKKEMDADLELLDSFYIGDGWSADGPWQTVDQARQEQELAEKTGRRDTVGKGRQADYYSGSFAIQFSQVLYSKFAADLDESRCEMYQQRARDFGTQIWRYFDSQGSSIPFGRSLTYRFACGGFFGALAFAKVPNMPKPLDSPGAIRGFLARHLRWWAQHSGDIFSTDGTLTIGWLYPNMYMAEDYNSPQSVYWCLKTLIAVGLSADDEFWHSEPLPYPPFEPPTQVVRAPQQILCNHPRGNHHFMLTPGQFVAWPMKANQAKYCKFAYSSAFGFSVPTGPLIQQIAPDNQLALSRDGGETWAVKWKCDEVKFGTLMTKTDNQSVANVSIASVRWYPWGDRAVAVDTILIPPTEQWPDWHVRMHRIRCQKPIESLRVIEGGFAISGRKHADGMNLPTLPVPDGVMPGSFEGSFSDERSTIVSSKTGSSGILTEAFLDRQRVDVESFALKPDSNTNIVCQRTLIPVASVGITGKLEPSQEVWLKSSVFAVSSNVDDGRQADAASLKERWLRSPTIEAESFEQIFDILSGQRACYFTLALSWESKTYLWPVASRSSG</sequence>
<reference evidence="3" key="2">
    <citation type="submission" date="2020-05" db="EMBL/GenBank/DDBJ databases">
        <authorList>
            <person name="Kim H.-S."/>
            <person name="Proctor R.H."/>
            <person name="Brown D.W."/>
        </authorList>
    </citation>
    <scope>NUCLEOTIDE SEQUENCE</scope>
    <source>
        <strain evidence="3">NRRL 45417</strain>
    </source>
</reference>
<dbReference type="InterPro" id="IPR049349">
    <property type="entry name" value="DUF2264_N"/>
</dbReference>
<dbReference type="OrthoDB" id="5150166at2759"/>
<protein>
    <recommendedName>
        <fullName evidence="5">DUF2264 domain-containing protein</fullName>
    </recommendedName>
</protein>
<dbReference type="InterPro" id="IPR049237">
    <property type="entry name" value="DUF2264_C"/>
</dbReference>
<keyword evidence="4" id="KW-1185">Reference proteome</keyword>
<organism evidence="3 4">
    <name type="scientific">Fusarium gaditjirri</name>
    <dbReference type="NCBI Taxonomy" id="282569"/>
    <lineage>
        <taxon>Eukaryota</taxon>
        <taxon>Fungi</taxon>
        <taxon>Dikarya</taxon>
        <taxon>Ascomycota</taxon>
        <taxon>Pezizomycotina</taxon>
        <taxon>Sordariomycetes</taxon>
        <taxon>Hypocreomycetidae</taxon>
        <taxon>Hypocreales</taxon>
        <taxon>Nectriaceae</taxon>
        <taxon>Fusarium</taxon>
        <taxon>Fusarium nisikadoi species complex</taxon>
    </lineage>
</organism>
<dbReference type="PANTHER" id="PTHR35339:SF2">
    <property type="entry name" value="DUF2264 DOMAIN-CONTAINING PROTEIN-RELATED"/>
    <property type="match status" value="1"/>
</dbReference>
<dbReference type="PANTHER" id="PTHR35339">
    <property type="entry name" value="LINALOOL DEHYDRATASE_ISOMERASE DOMAIN-CONTAINING PROTEIN"/>
    <property type="match status" value="1"/>
</dbReference>
<gene>
    <name evidence="3" type="ORF">FGADI_6629</name>
</gene>
<dbReference type="AlphaFoldDB" id="A0A8H4T758"/>
<dbReference type="PIRSF" id="PIRSF014753">
    <property type="entry name" value="UCP014753"/>
    <property type="match status" value="1"/>
</dbReference>
<evidence type="ECO:0008006" key="5">
    <source>
        <dbReference type="Google" id="ProtNLM"/>
    </source>
</evidence>
<dbReference type="InterPro" id="IPR016624">
    <property type="entry name" value="UCP014753"/>
</dbReference>
<reference evidence="3" key="1">
    <citation type="journal article" date="2020" name="BMC Genomics">
        <title>Correction to: Identification and distribution of gene clusters required for synthesis of sphingolipid metabolism inhibitors in diverse species of the filamentous fungus Fusarium.</title>
        <authorList>
            <person name="Kim H.S."/>
            <person name="Lohmar J.M."/>
            <person name="Busman M."/>
            <person name="Brown D.W."/>
            <person name="Naumann T.A."/>
            <person name="Divon H.H."/>
            <person name="Lysoe E."/>
            <person name="Uhlig S."/>
            <person name="Proctor R.H."/>
        </authorList>
    </citation>
    <scope>NUCLEOTIDE SEQUENCE</scope>
    <source>
        <strain evidence="3">NRRL 45417</strain>
    </source>
</reference>
<dbReference type="Pfam" id="PF10022">
    <property type="entry name" value="DUF2264"/>
    <property type="match status" value="1"/>
</dbReference>
<evidence type="ECO:0000259" key="1">
    <source>
        <dbReference type="Pfam" id="PF10022"/>
    </source>
</evidence>
<evidence type="ECO:0000259" key="2">
    <source>
        <dbReference type="Pfam" id="PF20938"/>
    </source>
</evidence>
<feature type="domain" description="DUF2264" evidence="2">
    <location>
        <begin position="409"/>
        <end position="699"/>
    </location>
</feature>
<evidence type="ECO:0000313" key="4">
    <source>
        <dbReference type="Proteomes" id="UP000604273"/>
    </source>
</evidence>
<proteinExistence type="predicted"/>
<evidence type="ECO:0000313" key="3">
    <source>
        <dbReference type="EMBL" id="KAF4952558.1"/>
    </source>
</evidence>
<accession>A0A8H4T758</accession>
<name>A0A8H4T758_9HYPO</name>